<dbReference type="EMBL" id="MFGC01000045">
    <property type="protein sequence ID" value="OGF26511.1"/>
    <property type="molecule type" value="Genomic_DNA"/>
</dbReference>
<dbReference type="InterPro" id="IPR036086">
    <property type="entry name" value="ParB/Sulfiredoxin_sf"/>
</dbReference>
<evidence type="ECO:0000259" key="1">
    <source>
        <dbReference type="SMART" id="SM00470"/>
    </source>
</evidence>
<sequence length="130" mass="15048">MQTIQYILIEKLRAHERTSPTALAALREQIKRDECLKNPVIVEKRHRIVLDGHHRLQALKDLGCTLAPVFLVDYMDKKIRVAGRRPNISVSKEKIIMRALAEKCFPYKTTRHFIPGRPKTINVPLAKLMK</sequence>
<evidence type="ECO:0000313" key="2">
    <source>
        <dbReference type="EMBL" id="OGF26511.1"/>
    </source>
</evidence>
<dbReference type="Gene3D" id="3.90.1530.10">
    <property type="entry name" value="Conserved hypothetical protein from pyrococcus furiosus pfu- 392566-001, ParB domain"/>
    <property type="match status" value="1"/>
</dbReference>
<comment type="caution">
    <text evidence="2">The sequence shown here is derived from an EMBL/GenBank/DDBJ whole genome shotgun (WGS) entry which is preliminary data.</text>
</comment>
<name>A0A1F5SJR7_9BACT</name>
<proteinExistence type="predicted"/>
<reference evidence="2 3" key="1">
    <citation type="journal article" date="2016" name="Nat. Commun.">
        <title>Thousands of microbial genomes shed light on interconnected biogeochemical processes in an aquifer system.</title>
        <authorList>
            <person name="Anantharaman K."/>
            <person name="Brown C.T."/>
            <person name="Hug L.A."/>
            <person name="Sharon I."/>
            <person name="Castelle C.J."/>
            <person name="Probst A.J."/>
            <person name="Thomas B.C."/>
            <person name="Singh A."/>
            <person name="Wilkins M.J."/>
            <person name="Karaoz U."/>
            <person name="Brodie E.L."/>
            <person name="Williams K.H."/>
            <person name="Hubbard S.S."/>
            <person name="Banfield J.F."/>
        </authorList>
    </citation>
    <scope>NUCLEOTIDE SEQUENCE [LARGE SCALE GENOMIC DNA]</scope>
</reference>
<evidence type="ECO:0000313" key="3">
    <source>
        <dbReference type="Proteomes" id="UP000178925"/>
    </source>
</evidence>
<dbReference type="SMART" id="SM00470">
    <property type="entry name" value="ParB"/>
    <property type="match status" value="1"/>
</dbReference>
<dbReference type="AlphaFoldDB" id="A0A1F5SJR7"/>
<organism evidence="2 3">
    <name type="scientific">Candidatus Falkowbacteria bacterium RIFOXYA2_FULL_47_9</name>
    <dbReference type="NCBI Taxonomy" id="1797995"/>
    <lineage>
        <taxon>Bacteria</taxon>
        <taxon>Candidatus Falkowiibacteriota</taxon>
    </lineage>
</organism>
<dbReference type="Pfam" id="PF02195">
    <property type="entry name" value="ParB_N"/>
    <property type="match status" value="1"/>
</dbReference>
<dbReference type="STRING" id="1797995.A2242_03805"/>
<accession>A0A1F5SJR7</accession>
<dbReference type="Proteomes" id="UP000178925">
    <property type="component" value="Unassembled WGS sequence"/>
</dbReference>
<dbReference type="InterPro" id="IPR003115">
    <property type="entry name" value="ParB_N"/>
</dbReference>
<dbReference type="SUPFAM" id="SSF110849">
    <property type="entry name" value="ParB/Sulfiredoxin"/>
    <property type="match status" value="1"/>
</dbReference>
<protein>
    <recommendedName>
        <fullName evidence="1">ParB-like N-terminal domain-containing protein</fullName>
    </recommendedName>
</protein>
<gene>
    <name evidence="2" type="ORF">A2242_03805</name>
</gene>
<feature type="domain" description="ParB-like N-terminal" evidence="1">
    <location>
        <begin position="5"/>
        <end position="88"/>
    </location>
</feature>